<name>A0A2I0JSK8_PUNGR</name>
<protein>
    <submittedName>
        <fullName evidence="1">Uncharacterized protein</fullName>
    </submittedName>
</protein>
<proteinExistence type="predicted"/>
<dbReference type="EMBL" id="PGOL01001310">
    <property type="protein sequence ID" value="PKI59288.1"/>
    <property type="molecule type" value="Genomic_DNA"/>
</dbReference>
<gene>
    <name evidence="1" type="ORF">CRG98_020317</name>
</gene>
<comment type="caution">
    <text evidence="1">The sequence shown here is derived from an EMBL/GenBank/DDBJ whole genome shotgun (WGS) entry which is preliminary data.</text>
</comment>
<keyword evidence="2" id="KW-1185">Reference proteome</keyword>
<dbReference type="Proteomes" id="UP000233551">
    <property type="component" value="Unassembled WGS sequence"/>
</dbReference>
<organism evidence="1 2">
    <name type="scientific">Punica granatum</name>
    <name type="common">Pomegranate</name>
    <dbReference type="NCBI Taxonomy" id="22663"/>
    <lineage>
        <taxon>Eukaryota</taxon>
        <taxon>Viridiplantae</taxon>
        <taxon>Streptophyta</taxon>
        <taxon>Embryophyta</taxon>
        <taxon>Tracheophyta</taxon>
        <taxon>Spermatophyta</taxon>
        <taxon>Magnoliopsida</taxon>
        <taxon>eudicotyledons</taxon>
        <taxon>Gunneridae</taxon>
        <taxon>Pentapetalae</taxon>
        <taxon>rosids</taxon>
        <taxon>malvids</taxon>
        <taxon>Myrtales</taxon>
        <taxon>Lythraceae</taxon>
        <taxon>Punica</taxon>
    </lineage>
</organism>
<dbReference type="AlphaFoldDB" id="A0A2I0JSK8"/>
<sequence>MALDPPIWVNPQARSHGLVFFSLGREMTKLVVVAAEGEGTALPPLRRAISSDFKSETRVLEGYFQFSEILLSLYPPQPAHLGRVIVTSSPC</sequence>
<accession>A0A2I0JSK8</accession>
<reference evidence="1 2" key="1">
    <citation type="submission" date="2017-11" db="EMBL/GenBank/DDBJ databases">
        <title>De-novo sequencing of pomegranate (Punica granatum L.) genome.</title>
        <authorList>
            <person name="Akparov Z."/>
            <person name="Amiraslanov A."/>
            <person name="Hajiyeva S."/>
            <person name="Abbasov M."/>
            <person name="Kaur K."/>
            <person name="Hamwieh A."/>
            <person name="Solovyev V."/>
            <person name="Salamov A."/>
            <person name="Braich B."/>
            <person name="Kosarev P."/>
            <person name="Mahmoud A."/>
            <person name="Hajiyev E."/>
            <person name="Babayeva S."/>
            <person name="Izzatullayeva V."/>
            <person name="Mammadov A."/>
            <person name="Mammadov A."/>
            <person name="Sharifova S."/>
            <person name="Ojaghi J."/>
            <person name="Eynullazada K."/>
            <person name="Bayramov B."/>
            <person name="Abdulazimova A."/>
            <person name="Shahmuradov I."/>
        </authorList>
    </citation>
    <scope>NUCLEOTIDE SEQUENCE [LARGE SCALE GENOMIC DNA]</scope>
    <source>
        <strain evidence="2">cv. AG2017</strain>
        <tissue evidence="1">Leaf</tissue>
    </source>
</reference>
<evidence type="ECO:0000313" key="1">
    <source>
        <dbReference type="EMBL" id="PKI59288.1"/>
    </source>
</evidence>
<evidence type="ECO:0000313" key="2">
    <source>
        <dbReference type="Proteomes" id="UP000233551"/>
    </source>
</evidence>